<evidence type="ECO:0000313" key="3">
    <source>
        <dbReference type="Proteomes" id="UP000008458"/>
    </source>
</evidence>
<evidence type="ECO:0000313" key="2">
    <source>
        <dbReference type="EMBL" id="AEE93358.1"/>
    </source>
</evidence>
<keyword evidence="1" id="KW-0472">Membrane</keyword>
<reference evidence="2 3" key="1">
    <citation type="journal article" date="2011" name="Extremophiles">
        <title>Genomic analysis of Acidianus hospitalis W1 a host for studying crenarchaeal virus and plasmid life cycles.</title>
        <authorList>
            <person name="You X.Y."/>
            <person name="Liu C."/>
            <person name="Wang S.Y."/>
            <person name="Jiang C.Y."/>
            <person name="Shah S.A."/>
            <person name="Prangishvili D."/>
            <person name="She Q."/>
            <person name="Liu S.J."/>
            <person name="Garrett R.A."/>
        </authorList>
    </citation>
    <scope>NUCLEOTIDE SEQUENCE [LARGE SCALE GENOMIC DNA]</scope>
    <source>
        <strain evidence="2 3">W1</strain>
    </source>
</reference>
<dbReference type="Proteomes" id="UP000008458">
    <property type="component" value="Chromosome"/>
</dbReference>
<name>F4B670_ACIHW</name>
<dbReference type="KEGG" id="aho:Ahos_0470"/>
<reference key="2">
    <citation type="journal article" date="2011" name="Extremophiles">
        <title>Genomic analyses of Acidianus hospitalis W1 a host for studying crenarchaeal virus and plasmid life cycles.</title>
        <authorList>
            <person name="You X.Y."/>
            <person name="Liu C."/>
            <person name="Wang S.Y."/>
            <person name="Jiang C.Y."/>
            <person name="Shah S.A."/>
            <person name="Prangishvili D."/>
            <person name="Liu S.J."/>
            <person name="Garrett R.A."/>
        </authorList>
    </citation>
    <scope>NUCLEOTIDE SEQUENCE</scope>
    <source>
        <strain>W1</strain>
    </source>
</reference>
<keyword evidence="1" id="KW-1133">Transmembrane helix</keyword>
<evidence type="ECO:0000256" key="1">
    <source>
        <dbReference type="SAM" id="Phobius"/>
    </source>
</evidence>
<dbReference type="AlphaFoldDB" id="F4B670"/>
<protein>
    <submittedName>
        <fullName evidence="2">Uncharacterized protein</fullName>
    </submittedName>
</protein>
<organism evidence="2 3">
    <name type="scientific">Acidianus hospitalis (strain W1)</name>
    <dbReference type="NCBI Taxonomy" id="933801"/>
    <lineage>
        <taxon>Archaea</taxon>
        <taxon>Thermoproteota</taxon>
        <taxon>Thermoprotei</taxon>
        <taxon>Sulfolobales</taxon>
        <taxon>Sulfolobaceae</taxon>
        <taxon>Acidianus</taxon>
    </lineage>
</organism>
<gene>
    <name evidence="2" type="ordered locus">Ahos_0470</name>
</gene>
<keyword evidence="3" id="KW-1185">Reference proteome</keyword>
<feature type="transmembrane region" description="Helical" evidence="1">
    <location>
        <begin position="23"/>
        <end position="47"/>
    </location>
</feature>
<proteinExistence type="predicted"/>
<feature type="transmembrane region" description="Helical" evidence="1">
    <location>
        <begin position="59"/>
        <end position="80"/>
    </location>
</feature>
<accession>F4B670</accession>
<keyword evidence="1" id="KW-0812">Transmembrane</keyword>
<sequence>MIIDFNFYYLRLGLYKVIPKEKFATTLSMTNTIVALPIIMFTVLSSFPIQILKYYNLELIILFIEITISIYSVPTLIKLIEIKENSNKDSRNV</sequence>
<dbReference type="HOGENOM" id="CLU_2392714_0_0_2"/>
<dbReference type="EMBL" id="CP002535">
    <property type="protein sequence ID" value="AEE93358.1"/>
    <property type="molecule type" value="Genomic_DNA"/>
</dbReference>